<protein>
    <recommendedName>
        <fullName evidence="3">DUF2188 domain-containing protein</fullName>
    </recommendedName>
</protein>
<evidence type="ECO:0008006" key="3">
    <source>
        <dbReference type="Google" id="ProtNLM"/>
    </source>
</evidence>
<keyword evidence="2" id="KW-1185">Reference proteome</keyword>
<reference evidence="1 2" key="1">
    <citation type="submission" date="2024-04" db="EMBL/GenBank/DDBJ databases">
        <title>Tritrichomonas musculus Genome.</title>
        <authorList>
            <person name="Alves-Ferreira E."/>
            <person name="Grigg M."/>
            <person name="Lorenzi H."/>
            <person name="Galac M."/>
        </authorList>
    </citation>
    <scope>NUCLEOTIDE SEQUENCE [LARGE SCALE GENOMIC DNA]</scope>
    <source>
        <strain evidence="1 2">EAF2021</strain>
    </source>
</reference>
<dbReference type="Pfam" id="PF09954">
    <property type="entry name" value="DUF2188"/>
    <property type="match status" value="1"/>
</dbReference>
<sequence length="68" mass="7868">MSGNVYHTVKSGTHQWSVKGENSQKAYRNFRTQAEAIECSKEVARNQNGSIQIHKRDGDFRKQHYNKS</sequence>
<gene>
    <name evidence="1" type="ORF">M9Y10_020714</name>
</gene>
<dbReference type="Proteomes" id="UP001470230">
    <property type="component" value="Unassembled WGS sequence"/>
</dbReference>
<dbReference type="InterPro" id="IPR018691">
    <property type="entry name" value="DUF2188"/>
</dbReference>
<evidence type="ECO:0000313" key="1">
    <source>
        <dbReference type="EMBL" id="KAK8845793.1"/>
    </source>
</evidence>
<organism evidence="1 2">
    <name type="scientific">Tritrichomonas musculus</name>
    <dbReference type="NCBI Taxonomy" id="1915356"/>
    <lineage>
        <taxon>Eukaryota</taxon>
        <taxon>Metamonada</taxon>
        <taxon>Parabasalia</taxon>
        <taxon>Tritrichomonadida</taxon>
        <taxon>Tritrichomonadidae</taxon>
        <taxon>Tritrichomonas</taxon>
    </lineage>
</organism>
<evidence type="ECO:0000313" key="2">
    <source>
        <dbReference type="Proteomes" id="UP001470230"/>
    </source>
</evidence>
<name>A0ABR2HFD0_9EUKA</name>
<accession>A0ABR2HFD0</accession>
<dbReference type="EMBL" id="JAPFFF010000030">
    <property type="protein sequence ID" value="KAK8845793.1"/>
    <property type="molecule type" value="Genomic_DNA"/>
</dbReference>
<proteinExistence type="predicted"/>
<comment type="caution">
    <text evidence="1">The sequence shown here is derived from an EMBL/GenBank/DDBJ whole genome shotgun (WGS) entry which is preliminary data.</text>
</comment>